<evidence type="ECO:0000313" key="3">
    <source>
        <dbReference type="EMBL" id="KAK3915656.1"/>
    </source>
</evidence>
<gene>
    <name evidence="3" type="ORF">KUF71_024799</name>
</gene>
<feature type="region of interest" description="Disordered" evidence="1">
    <location>
        <begin position="307"/>
        <end position="340"/>
    </location>
</feature>
<keyword evidence="4" id="KW-1185">Reference proteome</keyword>
<proteinExistence type="predicted"/>
<dbReference type="Pfam" id="PF25273">
    <property type="entry name" value="DUF7869"/>
    <property type="match status" value="1"/>
</dbReference>
<evidence type="ECO:0000259" key="2">
    <source>
        <dbReference type="Pfam" id="PF25273"/>
    </source>
</evidence>
<organism evidence="3 4">
    <name type="scientific">Frankliniella fusca</name>
    <dbReference type="NCBI Taxonomy" id="407009"/>
    <lineage>
        <taxon>Eukaryota</taxon>
        <taxon>Metazoa</taxon>
        <taxon>Ecdysozoa</taxon>
        <taxon>Arthropoda</taxon>
        <taxon>Hexapoda</taxon>
        <taxon>Insecta</taxon>
        <taxon>Pterygota</taxon>
        <taxon>Neoptera</taxon>
        <taxon>Paraneoptera</taxon>
        <taxon>Thysanoptera</taxon>
        <taxon>Terebrantia</taxon>
        <taxon>Thripoidea</taxon>
        <taxon>Thripidae</taxon>
        <taxon>Frankliniella</taxon>
    </lineage>
</organism>
<reference evidence="3" key="2">
    <citation type="journal article" date="2023" name="BMC Genomics">
        <title>Pest status, molecular evolution, and epigenetic factors derived from the genome assembly of Frankliniella fusca, a thysanopteran phytovirus vector.</title>
        <authorList>
            <person name="Catto M.A."/>
            <person name="Labadie P.E."/>
            <person name="Jacobson A.L."/>
            <person name="Kennedy G.G."/>
            <person name="Srinivasan R."/>
            <person name="Hunt B.G."/>
        </authorList>
    </citation>
    <scope>NUCLEOTIDE SEQUENCE</scope>
    <source>
        <strain evidence="3">PL_HMW_Pooled</strain>
    </source>
</reference>
<reference evidence="3" key="1">
    <citation type="submission" date="2021-07" db="EMBL/GenBank/DDBJ databases">
        <authorList>
            <person name="Catto M.A."/>
            <person name="Jacobson A."/>
            <person name="Kennedy G."/>
            <person name="Labadie P."/>
            <person name="Hunt B.G."/>
            <person name="Srinivasan R."/>
        </authorList>
    </citation>
    <scope>NUCLEOTIDE SEQUENCE</scope>
    <source>
        <strain evidence="3">PL_HMW_Pooled</strain>
        <tissue evidence="3">Head</tissue>
    </source>
</reference>
<protein>
    <submittedName>
        <fullName evidence="3">Neutral ceramidase</fullName>
    </submittedName>
</protein>
<dbReference type="PANTHER" id="PTHR10773:SF19">
    <property type="match status" value="1"/>
</dbReference>
<feature type="compositionally biased region" description="Acidic residues" evidence="1">
    <location>
        <begin position="917"/>
        <end position="928"/>
    </location>
</feature>
<dbReference type="Proteomes" id="UP001219518">
    <property type="component" value="Unassembled WGS sequence"/>
</dbReference>
<dbReference type="AlphaFoldDB" id="A0AAE1H6E4"/>
<evidence type="ECO:0000313" key="4">
    <source>
        <dbReference type="Proteomes" id="UP001219518"/>
    </source>
</evidence>
<sequence>FFKMFSQGRKMLEHLWMQKKRNDKVDKAKKPLFTSAEAAILNKDFLVEGVKSWLFKEPPKGNQTSNTFNNRSQILDLNVAESPCFFSNSPDEENFNYLKPLSFEFQTPEELSQAPLELTPLDNVNILPQHGRSIDFRSRVPVPKVTDNCLTLFSQEQSVDETPHSPDEENFNYLKPIVKSIEFQTPEELSQAPVELTLLENVSILPQHGSSVDFRSTVPIVTDNAITVNRQGQNVRKTLFPPLPYLDSADVCDAETGPEVATDPPVAAQFALEQETLHVTADDLVEQLEPLSNAEVICESVPQNVNNEPVALQRNHRKRKSEASEKTPPKKRSLNPSNWKKSQAKLALNSGLAHTNAEGKYIKGRALKPACPVTCRKKCFLKISHENRMGLFKKYYGLQSKTLQWNMINKLVRTLPVKRRRAVNEDREKPYRNHSYHYSLTMPTGENISVCQTMLLNTFDISITVVKTAVNKNSPDKRGLNMAAKKRMAPEMIQNVKNHIKEFPTVESHYCREDSRRKYLDENLSTAKMHRLYIMQRGALPNTATLRQYRDIFNTCFNLSFFKPKKDQCADCVQWERSSPEEKEAFAQKHEEHVENKNTARQLKKSDKEFSINQAEKKIRVITFDLQKVFYSPKSEVGEFFYKRKLSSYNFTIFDCTTGQAHCFVWDQTTAQRGSNEIASCVMMFMEEAVRNGITEFRIYSDSCSGQNKNKFLYSMYYLAARKYNIKIIHRYLEKGHTQMECDSVHAQIEKKTRHTEIFTPAQWYGYIKSAKVQKPAYIVKEIDQTAIFSFKDVAQHLSWANVPVSKIREIIIDSLNPELVSYKLQFKNESTTAIILQQKRGRPVNWSTLQLRPAFTGPLPLKLKLVNDLKWYVKKDLIPAPFLPFYNKLTSENVSQSTDDEDDVPQEIENHPQIFENDEEDPDDFDL</sequence>
<feature type="domain" description="DUF7869" evidence="2">
    <location>
        <begin position="659"/>
        <end position="791"/>
    </location>
</feature>
<feature type="region of interest" description="Disordered" evidence="1">
    <location>
        <begin position="894"/>
        <end position="928"/>
    </location>
</feature>
<name>A0AAE1H6E4_9NEOP</name>
<comment type="caution">
    <text evidence="3">The sequence shown here is derived from an EMBL/GenBank/DDBJ whole genome shotgun (WGS) entry which is preliminary data.</text>
</comment>
<dbReference type="PANTHER" id="PTHR10773">
    <property type="entry name" value="DNA-DIRECTED RNA POLYMERASES I, II, AND III SUBUNIT RPABC2"/>
    <property type="match status" value="1"/>
</dbReference>
<dbReference type="EMBL" id="JAHWGI010000446">
    <property type="protein sequence ID" value="KAK3915656.1"/>
    <property type="molecule type" value="Genomic_DNA"/>
</dbReference>
<accession>A0AAE1H6E4</accession>
<dbReference type="InterPro" id="IPR057191">
    <property type="entry name" value="DUF7869"/>
</dbReference>
<evidence type="ECO:0000256" key="1">
    <source>
        <dbReference type="SAM" id="MobiDB-lite"/>
    </source>
</evidence>
<feature type="non-terminal residue" evidence="3">
    <location>
        <position position="1"/>
    </location>
</feature>